<dbReference type="EMBL" id="JAPDMZ010000097">
    <property type="protein sequence ID" value="KAK0550216.1"/>
    <property type="molecule type" value="Genomic_DNA"/>
</dbReference>
<keyword evidence="2" id="KW-0472">Membrane</keyword>
<feature type="transmembrane region" description="Helical" evidence="2">
    <location>
        <begin position="90"/>
        <end position="114"/>
    </location>
</feature>
<reference evidence="3" key="1">
    <citation type="journal article" date="2023" name="PhytoFront">
        <title>Draft Genome Resources of Seven Strains of Tilletia horrida, Causal Agent of Kernel Smut of Rice.</title>
        <authorList>
            <person name="Khanal S."/>
            <person name="Antony Babu S."/>
            <person name="Zhou X.G."/>
        </authorList>
    </citation>
    <scope>NUCLEOTIDE SEQUENCE</scope>
    <source>
        <strain evidence="3">TX6</strain>
    </source>
</reference>
<keyword evidence="2" id="KW-0812">Transmembrane</keyword>
<evidence type="ECO:0000256" key="1">
    <source>
        <dbReference type="SAM" id="MobiDB-lite"/>
    </source>
</evidence>
<name>A0AAN6GRW5_9BASI</name>
<evidence type="ECO:0000313" key="3">
    <source>
        <dbReference type="EMBL" id="KAK0550216.1"/>
    </source>
</evidence>
<comment type="caution">
    <text evidence="3">The sequence shown here is derived from an EMBL/GenBank/DDBJ whole genome shotgun (WGS) entry which is preliminary data.</text>
</comment>
<organism evidence="3 4">
    <name type="scientific">Tilletia horrida</name>
    <dbReference type="NCBI Taxonomy" id="155126"/>
    <lineage>
        <taxon>Eukaryota</taxon>
        <taxon>Fungi</taxon>
        <taxon>Dikarya</taxon>
        <taxon>Basidiomycota</taxon>
        <taxon>Ustilaginomycotina</taxon>
        <taxon>Exobasidiomycetes</taxon>
        <taxon>Tilletiales</taxon>
        <taxon>Tilletiaceae</taxon>
        <taxon>Tilletia</taxon>
    </lineage>
</organism>
<keyword evidence="2" id="KW-1133">Transmembrane helix</keyword>
<feature type="region of interest" description="Disordered" evidence="1">
    <location>
        <begin position="240"/>
        <end position="269"/>
    </location>
</feature>
<proteinExistence type="predicted"/>
<gene>
    <name evidence="3" type="ORF">OC846_003766</name>
</gene>
<feature type="transmembrane region" description="Helical" evidence="2">
    <location>
        <begin position="194"/>
        <end position="218"/>
    </location>
</feature>
<evidence type="ECO:0000313" key="4">
    <source>
        <dbReference type="Proteomes" id="UP001176517"/>
    </source>
</evidence>
<sequence>MAPSNLDWRKMDPWEGPHKLPESIRRCLSLAIFTGVLAWCMCGLHLTVLGVTWSDYNPVAFTFLNSAASSRSKEASVSAFMAMFTTYSRVAITLDVIQMCMRFATLGLPILFLAFTVHRKLVMIGTVSVRLLTLTDLIACVLRLTSISQEGGALVDACIQAQTQSSVIKGGPGISMETVTEAAATAACTRSLAWFTPISVIASIIDIGVMLLFCWNVLTYERELMTERYPSETPRGLLSWTGSSNRRRTGRGGAYMPISTVSQDDEKRD</sequence>
<evidence type="ECO:0000256" key="2">
    <source>
        <dbReference type="SAM" id="Phobius"/>
    </source>
</evidence>
<protein>
    <submittedName>
        <fullName evidence="3">Uncharacterized protein</fullName>
    </submittedName>
</protein>
<accession>A0AAN6GRW5</accession>
<dbReference type="Proteomes" id="UP001176517">
    <property type="component" value="Unassembled WGS sequence"/>
</dbReference>
<feature type="transmembrane region" description="Helical" evidence="2">
    <location>
        <begin position="28"/>
        <end position="53"/>
    </location>
</feature>
<dbReference type="AlphaFoldDB" id="A0AAN6GRW5"/>
<keyword evidence="4" id="KW-1185">Reference proteome</keyword>